<feature type="transmembrane region" description="Helical" evidence="1">
    <location>
        <begin position="238"/>
        <end position="259"/>
    </location>
</feature>
<dbReference type="EMBL" id="JAFBEH010000009">
    <property type="protein sequence ID" value="MBM7642325.1"/>
    <property type="molecule type" value="Genomic_DNA"/>
</dbReference>
<evidence type="ECO:0000313" key="3">
    <source>
        <dbReference type="Proteomes" id="UP000697472"/>
    </source>
</evidence>
<sequence>MTYKSLIKYQLVMKSVETYNIFLYQLQKIPFLGKLLPNRIYAINEFKGLAFIIQLLITIIISLIRSIAYVIFAYLTSSFLLSRLYETISINNKESSHFIGSLTIMVILSIFLYLPLNLKLINRLDMSLAMAIRVFRIRPKDYFKSFELLDDVKGLIFRIVVFGVFMIFNGYSIFNALAFILLLAGSRLFVKVATLPLYHTSHQIKESRLNYLSGISFFIGFVLSVCLIIAPSSWTLTFYSWQAGLLGIILWLVSFYLLSQNKELDQLTRALVTHESMREHENLLENATLKAVEVKEEEIDFSTKSSQQELRGIPYLNNLFMQRMGKRLRKGIAIRFIIFLLVWILLIISTYLINMGFLNNLNWKSVVDFNGFFFISVILGYFFYLGETYMKFCFYHLDRPLLKFSYYRKSEVVKESLKTRFRTSLILNTPLFLMSNLLYLTAYLVFFNWKIEQVLLLILGQLISMIFFSLYFLYLYFLLQPFTDGMSSKSFVYNTLTGVFYLTASWIFNLAPHITKFWMLTILLIMIVFLVSGYLAVLKLAPKTFKLK</sequence>
<accession>A0ABS2PRI3</accession>
<keyword evidence="1" id="KW-1133">Transmembrane helix</keyword>
<feature type="transmembrane region" description="Helical" evidence="1">
    <location>
        <begin position="455"/>
        <end position="479"/>
    </location>
</feature>
<keyword evidence="3" id="KW-1185">Reference proteome</keyword>
<feature type="transmembrane region" description="Helical" evidence="1">
    <location>
        <begin position="491"/>
        <end position="511"/>
    </location>
</feature>
<dbReference type="RefSeq" id="WP_205009178.1">
    <property type="nucleotide sequence ID" value="NZ_JAFBEH010000009.1"/>
</dbReference>
<keyword evidence="1" id="KW-0812">Transmembrane</keyword>
<protein>
    <submittedName>
        <fullName evidence="2">MFS family permease</fullName>
    </submittedName>
</protein>
<name>A0ABS2PRI3_9STRE</name>
<proteinExistence type="predicted"/>
<feature type="transmembrane region" description="Helical" evidence="1">
    <location>
        <begin position="332"/>
        <end position="353"/>
    </location>
</feature>
<evidence type="ECO:0000256" key="1">
    <source>
        <dbReference type="SAM" id="Phobius"/>
    </source>
</evidence>
<feature type="transmembrane region" description="Helical" evidence="1">
    <location>
        <begin position="365"/>
        <end position="385"/>
    </location>
</feature>
<organism evidence="2 3">
    <name type="scientific">Streptococcus loxodontisalivarius</name>
    <dbReference type="NCBI Taxonomy" id="1349415"/>
    <lineage>
        <taxon>Bacteria</taxon>
        <taxon>Bacillati</taxon>
        <taxon>Bacillota</taxon>
        <taxon>Bacilli</taxon>
        <taxon>Lactobacillales</taxon>
        <taxon>Streptococcaceae</taxon>
        <taxon>Streptococcus</taxon>
    </lineage>
</organism>
<keyword evidence="1" id="KW-0472">Membrane</keyword>
<feature type="transmembrane region" description="Helical" evidence="1">
    <location>
        <begin position="155"/>
        <end position="174"/>
    </location>
</feature>
<feature type="transmembrane region" description="Helical" evidence="1">
    <location>
        <begin position="95"/>
        <end position="116"/>
    </location>
</feature>
<feature type="transmembrane region" description="Helical" evidence="1">
    <location>
        <begin position="49"/>
        <end position="75"/>
    </location>
</feature>
<evidence type="ECO:0000313" key="2">
    <source>
        <dbReference type="EMBL" id="MBM7642325.1"/>
    </source>
</evidence>
<gene>
    <name evidence="2" type="ORF">JOC28_000622</name>
</gene>
<reference evidence="2 3" key="1">
    <citation type="submission" date="2021-01" db="EMBL/GenBank/DDBJ databases">
        <title>Genomic Encyclopedia of Type Strains, Phase IV (KMG-IV): sequencing the most valuable type-strain genomes for metagenomic binning, comparative biology and taxonomic classification.</title>
        <authorList>
            <person name="Goeker M."/>
        </authorList>
    </citation>
    <scope>NUCLEOTIDE SEQUENCE [LARGE SCALE GENOMIC DNA]</scope>
    <source>
        <strain evidence="2 3">DSM 27382</strain>
    </source>
</reference>
<feature type="transmembrane region" description="Helical" evidence="1">
    <location>
        <begin position="517"/>
        <end position="538"/>
    </location>
</feature>
<comment type="caution">
    <text evidence="2">The sequence shown here is derived from an EMBL/GenBank/DDBJ whole genome shotgun (WGS) entry which is preliminary data.</text>
</comment>
<dbReference type="Proteomes" id="UP000697472">
    <property type="component" value="Unassembled WGS sequence"/>
</dbReference>
<feature type="transmembrane region" description="Helical" evidence="1">
    <location>
        <begin position="211"/>
        <end position="232"/>
    </location>
</feature>
<feature type="transmembrane region" description="Helical" evidence="1">
    <location>
        <begin position="425"/>
        <end position="449"/>
    </location>
</feature>